<proteinExistence type="predicted"/>
<dbReference type="GO" id="GO:0015297">
    <property type="term" value="F:antiporter activity"/>
    <property type="evidence" value="ECO:0007669"/>
    <property type="project" value="UniProtKB-KW"/>
</dbReference>
<evidence type="ECO:0000313" key="11">
    <source>
        <dbReference type="EMBL" id="SIT21935.1"/>
    </source>
</evidence>
<keyword evidence="4" id="KW-1003">Cell membrane</keyword>
<keyword evidence="2" id="KW-0813">Transport</keyword>
<dbReference type="CDD" id="cd13139">
    <property type="entry name" value="MATE_like_14"/>
    <property type="match status" value="1"/>
</dbReference>
<dbReference type="InterPro" id="IPR002528">
    <property type="entry name" value="MATE_fam"/>
</dbReference>
<feature type="transmembrane region" description="Helical" evidence="10">
    <location>
        <begin position="67"/>
        <end position="91"/>
    </location>
</feature>
<dbReference type="PANTHER" id="PTHR43298">
    <property type="entry name" value="MULTIDRUG RESISTANCE PROTEIN NORM-RELATED"/>
    <property type="match status" value="1"/>
</dbReference>
<feature type="transmembrane region" description="Helical" evidence="10">
    <location>
        <begin position="187"/>
        <end position="206"/>
    </location>
</feature>
<comment type="subcellular location">
    <subcellularLocation>
        <location evidence="1">Cell membrane</location>
        <topology evidence="1">Multi-pass membrane protein</topology>
    </subcellularLocation>
</comment>
<dbReference type="PIRSF" id="PIRSF006603">
    <property type="entry name" value="DinF"/>
    <property type="match status" value="1"/>
</dbReference>
<evidence type="ECO:0000256" key="5">
    <source>
        <dbReference type="ARBA" id="ARBA00022692"/>
    </source>
</evidence>
<dbReference type="InterPro" id="IPR048279">
    <property type="entry name" value="MdtK-like"/>
</dbReference>
<reference evidence="12" key="1">
    <citation type="submission" date="2017-01" db="EMBL/GenBank/DDBJ databases">
        <authorList>
            <person name="Varghese N."/>
            <person name="Submissions S."/>
        </authorList>
    </citation>
    <scope>NUCLEOTIDE SEQUENCE [LARGE SCALE GENOMIC DNA]</scope>
    <source>
        <strain evidence="12">DSM 21054</strain>
    </source>
</reference>
<evidence type="ECO:0000256" key="8">
    <source>
        <dbReference type="ARBA" id="ARBA00023136"/>
    </source>
</evidence>
<dbReference type="RefSeq" id="WP_076380051.1">
    <property type="nucleotide sequence ID" value="NZ_AP017422.1"/>
</dbReference>
<dbReference type="GO" id="GO:0005886">
    <property type="term" value="C:plasma membrane"/>
    <property type="evidence" value="ECO:0007669"/>
    <property type="project" value="UniProtKB-SubCell"/>
</dbReference>
<dbReference type="PANTHER" id="PTHR43298:SF2">
    <property type="entry name" value="FMN_FAD EXPORTER YEEO-RELATED"/>
    <property type="match status" value="1"/>
</dbReference>
<dbReference type="GO" id="GO:0006811">
    <property type="term" value="P:monoatomic ion transport"/>
    <property type="evidence" value="ECO:0007669"/>
    <property type="project" value="UniProtKB-KW"/>
</dbReference>
<dbReference type="OrthoDB" id="9776324at2"/>
<keyword evidence="7" id="KW-0406">Ion transport</keyword>
<evidence type="ECO:0000313" key="12">
    <source>
        <dbReference type="Proteomes" id="UP000186917"/>
    </source>
</evidence>
<evidence type="ECO:0000256" key="2">
    <source>
        <dbReference type="ARBA" id="ARBA00022448"/>
    </source>
</evidence>
<feature type="transmembrane region" description="Helical" evidence="10">
    <location>
        <begin position="342"/>
        <end position="366"/>
    </location>
</feature>
<evidence type="ECO:0000256" key="10">
    <source>
        <dbReference type="SAM" id="Phobius"/>
    </source>
</evidence>
<keyword evidence="5 10" id="KW-0812">Transmembrane</keyword>
<keyword evidence="3" id="KW-0050">Antiport</keyword>
<protein>
    <recommendedName>
        <fullName evidence="9">Multidrug-efflux transporter</fullName>
    </recommendedName>
</protein>
<gene>
    <name evidence="11" type="ORF">SAMN05421788_105213</name>
</gene>
<accession>A0A1N7QGF1</accession>
<feature type="transmembrane region" description="Helical" evidence="10">
    <location>
        <begin position="112"/>
        <end position="133"/>
    </location>
</feature>
<feature type="transmembrane region" description="Helical" evidence="10">
    <location>
        <begin position="439"/>
        <end position="458"/>
    </location>
</feature>
<feature type="transmembrane region" description="Helical" evidence="10">
    <location>
        <begin position="212"/>
        <end position="231"/>
    </location>
</feature>
<keyword evidence="12" id="KW-1185">Reference proteome</keyword>
<evidence type="ECO:0000256" key="6">
    <source>
        <dbReference type="ARBA" id="ARBA00022989"/>
    </source>
</evidence>
<evidence type="ECO:0000256" key="9">
    <source>
        <dbReference type="ARBA" id="ARBA00031636"/>
    </source>
</evidence>
<evidence type="ECO:0000256" key="4">
    <source>
        <dbReference type="ARBA" id="ARBA00022475"/>
    </source>
</evidence>
<keyword evidence="8 10" id="KW-0472">Membrane</keyword>
<dbReference type="AlphaFoldDB" id="A0A1N7QGF1"/>
<evidence type="ECO:0000256" key="1">
    <source>
        <dbReference type="ARBA" id="ARBA00004651"/>
    </source>
</evidence>
<keyword evidence="6 10" id="KW-1133">Transmembrane helix</keyword>
<sequence length="468" mass="50257">MNPVIVRTRSVMQLCKVAVLGKERNFTTSSVSRAAFLLALPAMLELVVESLFVIVDLLYVSRLGTNAIAISGMISSVILIIYSVPVGLNIAATSLVARRTGEKQPLQAGATAIQAIYVGMAVAVVLSTLALYGNKTLLHWIGASDTLIQEGGTYARIRFGCLLFMILRVLMNGVFRGLGDAAMAMRVLLLTFSINAVLGGILIFGLGPVPALGLTGAAIGNVVGNGIAVAYQGWYLSRQRLLWHTNASWFRPDWGIMRKMGKLGIAGTLQYLIPSSSWLLMMGIVAHLGNAALTGYIIADRIIICATLPAWGIANAAGVLTGQNIGAGLLQRAEQSVWKTGLFNVCFLGVVAIGLLLFTYPIAGFFTSDADVLQNTVLYLRCMAIAFFFFGYTMVISRSLNAAGHVHMVSLLYVGMFYVIQLPLAYLWGITWGAGSRGIFGAILVSEIALAITCIFLFKKGRWKTGKL</sequence>
<feature type="transmembrane region" description="Helical" evidence="10">
    <location>
        <begin position="378"/>
        <end position="396"/>
    </location>
</feature>
<dbReference type="InterPro" id="IPR050222">
    <property type="entry name" value="MATE_MdtK"/>
</dbReference>
<name>A0A1N7QGF1_9BACT</name>
<evidence type="ECO:0000256" key="7">
    <source>
        <dbReference type="ARBA" id="ARBA00023065"/>
    </source>
</evidence>
<feature type="transmembrane region" description="Helical" evidence="10">
    <location>
        <begin position="34"/>
        <end position="55"/>
    </location>
</feature>
<dbReference type="EMBL" id="FTOR01000005">
    <property type="protein sequence ID" value="SIT21935.1"/>
    <property type="molecule type" value="Genomic_DNA"/>
</dbReference>
<evidence type="ECO:0000256" key="3">
    <source>
        <dbReference type="ARBA" id="ARBA00022449"/>
    </source>
</evidence>
<feature type="transmembrane region" description="Helical" evidence="10">
    <location>
        <begin position="408"/>
        <end position="427"/>
    </location>
</feature>
<dbReference type="Proteomes" id="UP000186917">
    <property type="component" value="Unassembled WGS sequence"/>
</dbReference>
<dbReference type="NCBIfam" id="TIGR00797">
    <property type="entry name" value="matE"/>
    <property type="match status" value="1"/>
</dbReference>
<organism evidence="11 12">
    <name type="scientific">Filimonas lacunae</name>
    <dbReference type="NCBI Taxonomy" id="477680"/>
    <lineage>
        <taxon>Bacteria</taxon>
        <taxon>Pseudomonadati</taxon>
        <taxon>Bacteroidota</taxon>
        <taxon>Chitinophagia</taxon>
        <taxon>Chitinophagales</taxon>
        <taxon>Chitinophagaceae</taxon>
        <taxon>Filimonas</taxon>
    </lineage>
</organism>
<dbReference type="GO" id="GO:0042910">
    <property type="term" value="F:xenobiotic transmembrane transporter activity"/>
    <property type="evidence" value="ECO:0007669"/>
    <property type="project" value="InterPro"/>
</dbReference>
<dbReference type="Pfam" id="PF01554">
    <property type="entry name" value="MatE"/>
    <property type="match status" value="2"/>
</dbReference>
<dbReference type="STRING" id="477680.SAMN05421788_105213"/>
<feature type="transmembrane region" description="Helical" evidence="10">
    <location>
        <begin position="153"/>
        <end position="175"/>
    </location>
</feature>